<feature type="signal peptide" evidence="1">
    <location>
        <begin position="1"/>
        <end position="29"/>
    </location>
</feature>
<evidence type="ECO:0000256" key="1">
    <source>
        <dbReference type="SAM" id="SignalP"/>
    </source>
</evidence>
<dbReference type="Proteomes" id="UP000199207">
    <property type="component" value="Unassembled WGS sequence"/>
</dbReference>
<protein>
    <recommendedName>
        <fullName evidence="2">DUF4397 domain-containing protein</fullName>
    </recommendedName>
</protein>
<feature type="domain" description="DUF4397" evidence="2">
    <location>
        <begin position="35"/>
        <end position="152"/>
    </location>
</feature>
<dbReference type="STRING" id="910347.SAMN05421773_10146"/>
<dbReference type="EMBL" id="FOLM01000001">
    <property type="protein sequence ID" value="SFB80207.1"/>
    <property type="molecule type" value="Genomic_DNA"/>
</dbReference>
<sequence length="231" mass="23218">MTLSRTARIATAAAGSCALGLALALPAGAATDDQAEVSVFHGIPGLTVDVYAGDSQLLSGFEPGTVADPVTLDPGSYDIQIFEAGADPADAQPELEQTVEVKAGDNATVAAHLTEEGDPELTTFTNDTGELSGGDARLTVRHVAAAPAVDVRVDGDPVVAGLVNPEQATAVLPAGTITADVVLEGTDDAAIGPADLELAEGTNTIVYAWGSADQNNLALALQTVQTGKSSN</sequence>
<feature type="chain" id="PRO_5011549123" description="DUF4397 domain-containing protein" evidence="1">
    <location>
        <begin position="30"/>
        <end position="231"/>
    </location>
</feature>
<proteinExistence type="predicted"/>
<evidence type="ECO:0000313" key="4">
    <source>
        <dbReference type="Proteomes" id="UP000199207"/>
    </source>
</evidence>
<evidence type="ECO:0000313" key="3">
    <source>
        <dbReference type="EMBL" id="SFB80207.1"/>
    </source>
</evidence>
<keyword evidence="1" id="KW-0732">Signal</keyword>
<gene>
    <name evidence="3" type="ORF">SAMN05421773_10146</name>
</gene>
<dbReference type="AlphaFoldDB" id="A0A1I1DZH5"/>
<dbReference type="RefSeq" id="WP_093836537.1">
    <property type="nucleotide sequence ID" value="NZ_FOLM01000001.1"/>
</dbReference>
<dbReference type="OrthoDB" id="5800709at2"/>
<name>A0A1I1DZH5_9ACTN</name>
<accession>A0A1I1DZH5</accession>
<reference evidence="3 4" key="1">
    <citation type="submission" date="2016-10" db="EMBL/GenBank/DDBJ databases">
        <authorList>
            <person name="de Groot N.N."/>
        </authorList>
    </citation>
    <scope>NUCLEOTIDE SEQUENCE [LARGE SCALE GENOMIC DNA]</scope>
    <source>
        <strain evidence="3 4">CGMCC 4.5739</strain>
    </source>
</reference>
<dbReference type="InterPro" id="IPR025510">
    <property type="entry name" value="DUF4397"/>
</dbReference>
<keyword evidence="4" id="KW-1185">Reference proteome</keyword>
<dbReference type="Pfam" id="PF14344">
    <property type="entry name" value="DUF4397"/>
    <property type="match status" value="1"/>
</dbReference>
<organism evidence="3 4">
    <name type="scientific">Streptomyces aidingensis</name>
    <dbReference type="NCBI Taxonomy" id="910347"/>
    <lineage>
        <taxon>Bacteria</taxon>
        <taxon>Bacillati</taxon>
        <taxon>Actinomycetota</taxon>
        <taxon>Actinomycetes</taxon>
        <taxon>Kitasatosporales</taxon>
        <taxon>Streptomycetaceae</taxon>
        <taxon>Streptomyces</taxon>
    </lineage>
</organism>
<evidence type="ECO:0000259" key="2">
    <source>
        <dbReference type="Pfam" id="PF14344"/>
    </source>
</evidence>